<organism evidence="1">
    <name type="scientific">Blumeria graminis f. sp. tritici 96224</name>
    <dbReference type="NCBI Taxonomy" id="1268274"/>
    <lineage>
        <taxon>Eukaryota</taxon>
        <taxon>Fungi</taxon>
        <taxon>Dikarya</taxon>
        <taxon>Ascomycota</taxon>
        <taxon>Pezizomycotina</taxon>
        <taxon>Leotiomycetes</taxon>
        <taxon>Erysiphales</taxon>
        <taxon>Erysiphaceae</taxon>
        <taxon>Blumeria</taxon>
    </lineage>
</organism>
<name>A0A381L1M8_BLUGR</name>
<sequence length="56" mass="6085">MSGKMSLDEKDVLGEFEKAKVFSCLNANIRKVLSFLRSAYGPKCLCSPGCAVIESL</sequence>
<protein>
    <submittedName>
        <fullName evidence="1">Bgt-20747</fullName>
    </submittedName>
</protein>
<dbReference type="AlphaFoldDB" id="A0A381L1M8"/>
<dbReference type="EMBL" id="UIGY01000001">
    <property type="protein sequence ID" value="SUZ07031.1"/>
    <property type="molecule type" value="Genomic_DNA"/>
</dbReference>
<proteinExistence type="predicted"/>
<gene>
    <name evidence="1" type="ORF">BGT96224V2_LOCUS300</name>
</gene>
<accession>A0A381L1M8</accession>
<reference evidence="1" key="1">
    <citation type="submission" date="2018-07" db="EMBL/GenBank/DDBJ databases">
        <authorList>
            <person name="Quirk P.G."/>
            <person name="Krulwich T.A."/>
        </authorList>
    </citation>
    <scope>NUCLEOTIDE SEQUENCE</scope>
    <source>
        <strain evidence="1">96224</strain>
    </source>
</reference>
<evidence type="ECO:0000313" key="1">
    <source>
        <dbReference type="EMBL" id="SUZ07031.1"/>
    </source>
</evidence>